<organism evidence="2 3">
    <name type="scientific">Hansschlegelia quercus</name>
    <dbReference type="NCBI Taxonomy" id="2528245"/>
    <lineage>
        <taxon>Bacteria</taxon>
        <taxon>Pseudomonadati</taxon>
        <taxon>Pseudomonadota</taxon>
        <taxon>Alphaproteobacteria</taxon>
        <taxon>Hyphomicrobiales</taxon>
        <taxon>Methylopilaceae</taxon>
        <taxon>Hansschlegelia</taxon>
    </lineage>
</organism>
<dbReference type="AlphaFoldDB" id="A0A4Q9GKP5"/>
<evidence type="ECO:0000256" key="1">
    <source>
        <dbReference type="SAM" id="SignalP"/>
    </source>
</evidence>
<keyword evidence="3" id="KW-1185">Reference proteome</keyword>
<accession>A0A4Q9GKP5</accession>
<protein>
    <submittedName>
        <fullName evidence="2">Uncharacterized protein</fullName>
    </submittedName>
</protein>
<sequence length="74" mass="7514">MKPLVSAAAALLVGGCTAQLPSPVAGGDPRDPSAPVPAVRHASVTAGTVDYRPVEPKLWLEQNKGVSPKPAEGM</sequence>
<proteinExistence type="predicted"/>
<dbReference type="EMBL" id="SIUB01000003">
    <property type="protein sequence ID" value="TBN53625.1"/>
    <property type="molecule type" value="Genomic_DNA"/>
</dbReference>
<evidence type="ECO:0000313" key="2">
    <source>
        <dbReference type="EMBL" id="TBN53625.1"/>
    </source>
</evidence>
<evidence type="ECO:0000313" key="3">
    <source>
        <dbReference type="Proteomes" id="UP000291613"/>
    </source>
</evidence>
<gene>
    <name evidence="2" type="ORF">EYR15_07400</name>
</gene>
<feature type="chain" id="PRO_5020852395" evidence="1">
    <location>
        <begin position="19"/>
        <end position="74"/>
    </location>
</feature>
<dbReference type="PROSITE" id="PS51257">
    <property type="entry name" value="PROKAR_LIPOPROTEIN"/>
    <property type="match status" value="1"/>
</dbReference>
<comment type="caution">
    <text evidence="2">The sequence shown here is derived from an EMBL/GenBank/DDBJ whole genome shotgun (WGS) entry which is preliminary data.</text>
</comment>
<dbReference type="Proteomes" id="UP000291613">
    <property type="component" value="Unassembled WGS sequence"/>
</dbReference>
<dbReference type="OrthoDB" id="8163842at2"/>
<feature type="signal peptide" evidence="1">
    <location>
        <begin position="1"/>
        <end position="18"/>
    </location>
</feature>
<keyword evidence="1" id="KW-0732">Signal</keyword>
<name>A0A4Q9GKP5_9HYPH</name>
<reference evidence="2 3" key="1">
    <citation type="submission" date="2019-02" db="EMBL/GenBank/DDBJ databases">
        <title>Hansschlegelia quercus sp. nov., a novel methylotrophic bacterium from buds of oak (Quercus robur L.).</title>
        <authorList>
            <person name="Agafonova N.V."/>
            <person name="Kaparullina E.N."/>
            <person name="Grouzdev D.S."/>
            <person name="Doronina N.V."/>
        </authorList>
    </citation>
    <scope>NUCLEOTIDE SEQUENCE [LARGE SCALE GENOMIC DNA]</scope>
    <source>
        <strain evidence="2 3">Dub</strain>
    </source>
</reference>